<keyword evidence="10" id="KW-1185">Reference proteome</keyword>
<dbReference type="GO" id="GO:0050909">
    <property type="term" value="P:sensory perception of taste"/>
    <property type="evidence" value="ECO:0007669"/>
    <property type="project" value="InterPro"/>
</dbReference>
<protein>
    <recommendedName>
        <fullName evidence="8">Gustatory receptor</fullName>
    </recommendedName>
</protein>
<feature type="transmembrane region" description="Helical" evidence="8">
    <location>
        <begin position="346"/>
        <end position="366"/>
    </location>
</feature>
<accession>A0AAV8YZ14</accession>
<dbReference type="GO" id="GO:0008049">
    <property type="term" value="P:male courtship behavior"/>
    <property type="evidence" value="ECO:0007669"/>
    <property type="project" value="TreeGrafter"/>
</dbReference>
<dbReference type="GO" id="GO:0030424">
    <property type="term" value="C:axon"/>
    <property type="evidence" value="ECO:0007669"/>
    <property type="project" value="TreeGrafter"/>
</dbReference>
<keyword evidence="2 8" id="KW-1003">Cell membrane</keyword>
<dbReference type="InterPro" id="IPR013604">
    <property type="entry name" value="7TM_chemorcpt"/>
</dbReference>
<feature type="transmembrane region" description="Helical" evidence="8">
    <location>
        <begin position="244"/>
        <end position="264"/>
    </location>
</feature>
<evidence type="ECO:0000256" key="4">
    <source>
        <dbReference type="ARBA" id="ARBA00022989"/>
    </source>
</evidence>
<dbReference type="Pfam" id="PF08395">
    <property type="entry name" value="7tm_7"/>
    <property type="match status" value="1"/>
</dbReference>
<dbReference type="EMBL" id="JAPWTK010000031">
    <property type="protein sequence ID" value="KAJ8956345.1"/>
    <property type="molecule type" value="Genomic_DNA"/>
</dbReference>
<dbReference type="GO" id="GO:0005886">
    <property type="term" value="C:plasma membrane"/>
    <property type="evidence" value="ECO:0007669"/>
    <property type="project" value="UniProtKB-SubCell"/>
</dbReference>
<dbReference type="GO" id="GO:0030425">
    <property type="term" value="C:dendrite"/>
    <property type="evidence" value="ECO:0007669"/>
    <property type="project" value="TreeGrafter"/>
</dbReference>
<evidence type="ECO:0000256" key="6">
    <source>
        <dbReference type="ARBA" id="ARBA00023170"/>
    </source>
</evidence>
<comment type="subcellular location">
    <subcellularLocation>
        <location evidence="1 8">Cell membrane</location>
        <topology evidence="1 8">Multi-pass membrane protein</topology>
    </subcellularLocation>
</comment>
<dbReference type="Proteomes" id="UP001162162">
    <property type="component" value="Unassembled WGS sequence"/>
</dbReference>
<keyword evidence="7 8" id="KW-0807">Transducer</keyword>
<keyword evidence="3 8" id="KW-0812">Transmembrane</keyword>
<gene>
    <name evidence="9" type="ORF">NQ318_015083</name>
</gene>
<feature type="transmembrane region" description="Helical" evidence="8">
    <location>
        <begin position="151"/>
        <end position="170"/>
    </location>
</feature>
<evidence type="ECO:0000256" key="8">
    <source>
        <dbReference type="RuleBase" id="RU363108"/>
    </source>
</evidence>
<evidence type="ECO:0000313" key="10">
    <source>
        <dbReference type="Proteomes" id="UP001162162"/>
    </source>
</evidence>
<comment type="caution">
    <text evidence="9">The sequence shown here is derived from an EMBL/GenBank/DDBJ whole genome shotgun (WGS) entry which is preliminary data.</text>
</comment>
<evidence type="ECO:0000313" key="9">
    <source>
        <dbReference type="EMBL" id="KAJ8956345.1"/>
    </source>
</evidence>
<dbReference type="AlphaFoldDB" id="A0AAV8YZ14"/>
<feature type="transmembrane region" description="Helical" evidence="8">
    <location>
        <begin position="202"/>
        <end position="224"/>
    </location>
</feature>
<dbReference type="PANTHER" id="PTHR21143:SF123">
    <property type="entry name" value="GUSTATORY RECEPTOR FOR SUGAR TASTE 43A-RELATED"/>
    <property type="match status" value="1"/>
</dbReference>
<evidence type="ECO:0000256" key="5">
    <source>
        <dbReference type="ARBA" id="ARBA00023136"/>
    </source>
</evidence>
<evidence type="ECO:0000256" key="2">
    <source>
        <dbReference type="ARBA" id="ARBA00022475"/>
    </source>
</evidence>
<keyword evidence="5 8" id="KW-0472">Membrane</keyword>
<evidence type="ECO:0000256" key="3">
    <source>
        <dbReference type="ARBA" id="ARBA00022692"/>
    </source>
</evidence>
<proteinExistence type="inferred from homology"/>
<dbReference type="PANTHER" id="PTHR21143">
    <property type="entry name" value="INVERTEBRATE GUSTATORY RECEPTOR"/>
    <property type="match status" value="1"/>
</dbReference>
<evidence type="ECO:0000256" key="1">
    <source>
        <dbReference type="ARBA" id="ARBA00004651"/>
    </source>
</evidence>
<feature type="transmembrane region" description="Helical" evidence="8">
    <location>
        <begin position="109"/>
        <end position="131"/>
    </location>
</feature>
<feature type="transmembrane region" description="Helical" evidence="8">
    <location>
        <begin position="408"/>
        <end position="429"/>
    </location>
</feature>
<dbReference type="GO" id="GO:0007635">
    <property type="term" value="P:chemosensory behavior"/>
    <property type="evidence" value="ECO:0007669"/>
    <property type="project" value="TreeGrafter"/>
</dbReference>
<sequence length="494" mass="56402">MSIYEVCKLSNKTGNVAPDLTTLRRRDLEGRRSSKIRVLDVQTQWDNVPNATRHTHNPPIFLCRMFVPDLTISQEHFELLQPILLISRLFGLLPIRYRKHGTQYKLQWSSAYGAYSYLLSIILTVVTLIGVVNDLQKDETHSIRMKEKKGRYVTCCDIIIVIVIVVFSAASLPLQAEKSLEVAAVDAIIPLKDSERYRKRSVYFLAVIFLIFLVVLSFDMNVWAHSTSKTHNTAHFFQNYGSFYLLYCILVTQELFFWHVVFFVKIRISMLNRTLANMEGESADQFYKKVFVRSQVNPRTDSLKLDGKSRCFETNGIEKISIASYQGIFASTARRVISLIKYQEKLSAAVASVNSSVAYGIPVTAISPKLYSSADNDFSLQLIMLSCLMHLIVTPYFLLMEIMKSGNVIFIALQSVWLLIHIGRVLIIVEPCQLCINEHQKTSVIVYELLTGQFDEDEKKALTTFAMQLSYCKMKFTSGGFFKIDRALLTSFNN</sequence>
<comment type="similarity">
    <text evidence="8">Belongs to the insect chemoreceptor superfamily. Gustatory receptor (GR) family.</text>
</comment>
<feature type="transmembrane region" description="Helical" evidence="8">
    <location>
        <begin position="378"/>
        <end position="399"/>
    </location>
</feature>
<dbReference type="GO" id="GO:0007165">
    <property type="term" value="P:signal transduction"/>
    <property type="evidence" value="ECO:0007669"/>
    <property type="project" value="UniProtKB-KW"/>
</dbReference>
<keyword evidence="4 8" id="KW-1133">Transmembrane helix</keyword>
<reference evidence="9" key="1">
    <citation type="journal article" date="2023" name="Insect Mol. Biol.">
        <title>Genome sequencing provides insights into the evolution of gene families encoding plant cell wall-degrading enzymes in longhorned beetles.</title>
        <authorList>
            <person name="Shin N.R."/>
            <person name="Okamura Y."/>
            <person name="Kirsch R."/>
            <person name="Pauchet Y."/>
        </authorList>
    </citation>
    <scope>NUCLEOTIDE SEQUENCE</scope>
    <source>
        <strain evidence="9">AMC_N1</strain>
    </source>
</reference>
<evidence type="ECO:0000256" key="7">
    <source>
        <dbReference type="ARBA" id="ARBA00023224"/>
    </source>
</evidence>
<keyword evidence="6 8" id="KW-0675">Receptor</keyword>
<organism evidence="9 10">
    <name type="scientific">Aromia moschata</name>
    <dbReference type="NCBI Taxonomy" id="1265417"/>
    <lineage>
        <taxon>Eukaryota</taxon>
        <taxon>Metazoa</taxon>
        <taxon>Ecdysozoa</taxon>
        <taxon>Arthropoda</taxon>
        <taxon>Hexapoda</taxon>
        <taxon>Insecta</taxon>
        <taxon>Pterygota</taxon>
        <taxon>Neoptera</taxon>
        <taxon>Endopterygota</taxon>
        <taxon>Coleoptera</taxon>
        <taxon>Polyphaga</taxon>
        <taxon>Cucujiformia</taxon>
        <taxon>Chrysomeloidea</taxon>
        <taxon>Cerambycidae</taxon>
        <taxon>Cerambycinae</taxon>
        <taxon>Callichromatini</taxon>
        <taxon>Aromia</taxon>
    </lineage>
</organism>
<comment type="function">
    <text evidence="8">Gustatory receptor which mediates acceptance or avoidance behavior, depending on its substrates.</text>
</comment>
<dbReference type="GO" id="GO:0043025">
    <property type="term" value="C:neuronal cell body"/>
    <property type="evidence" value="ECO:0007669"/>
    <property type="project" value="TreeGrafter"/>
</dbReference>
<name>A0AAV8YZ14_9CUCU</name>